<evidence type="ECO:0000256" key="4">
    <source>
        <dbReference type="ARBA" id="ARBA00022989"/>
    </source>
</evidence>
<feature type="domain" description="ABC3 transporter permease C-terminal" evidence="8">
    <location>
        <begin position="278"/>
        <end position="389"/>
    </location>
</feature>
<keyword evidence="3 7" id="KW-0812">Transmembrane</keyword>
<keyword evidence="11" id="KW-1185">Reference proteome</keyword>
<name>A0A919NXZ9_9CELL</name>
<dbReference type="EMBL" id="BONK01000001">
    <property type="protein sequence ID" value="GIG19691.1"/>
    <property type="molecule type" value="Genomic_DNA"/>
</dbReference>
<dbReference type="Pfam" id="PF02687">
    <property type="entry name" value="FtsX"/>
    <property type="match status" value="1"/>
</dbReference>
<feature type="transmembrane region" description="Helical" evidence="7">
    <location>
        <begin position="318"/>
        <end position="349"/>
    </location>
</feature>
<feature type="transmembrane region" description="Helical" evidence="7">
    <location>
        <begin position="361"/>
        <end position="380"/>
    </location>
</feature>
<evidence type="ECO:0000256" key="1">
    <source>
        <dbReference type="ARBA" id="ARBA00004651"/>
    </source>
</evidence>
<keyword evidence="2" id="KW-1003">Cell membrane</keyword>
<evidence type="ECO:0000256" key="7">
    <source>
        <dbReference type="SAM" id="Phobius"/>
    </source>
</evidence>
<protein>
    <submittedName>
        <fullName evidence="10">ABC transporter permease</fullName>
    </submittedName>
</protein>
<evidence type="ECO:0000259" key="8">
    <source>
        <dbReference type="Pfam" id="PF02687"/>
    </source>
</evidence>
<dbReference type="InterPro" id="IPR025857">
    <property type="entry name" value="MacB_PCD"/>
</dbReference>
<evidence type="ECO:0000256" key="3">
    <source>
        <dbReference type="ARBA" id="ARBA00022692"/>
    </source>
</evidence>
<evidence type="ECO:0000256" key="2">
    <source>
        <dbReference type="ARBA" id="ARBA00022475"/>
    </source>
</evidence>
<sequence length="397" mass="39718">MNVMDLMHDVLVEIHTRRARTTLLVAAIALSTGALVGAVSISRMAAVQIDTDLAATATRTIVVTPASQEGPASALAVPAGAVFPSDAEAAVTSLPLVEAAGLRQDLTTRGAAVLRARDPVDGPEVTGLTVAGVSAGYLDAVELDAVPTAWMLDGTDRVVLLGAKAAESLDVPVSQDPTGHGVWLNGIRYPVVGFLTGDPALSSTVVVPYGLVTQMLGTDAGASLTVLTAPGGAGPVASVVRTAVRPDLPASLATSIVVDAAGARRGVATQLDRLVAWIGGLLLALTMLLIANAMVVAVMSRTPEIGLRRAMGASRRNIASLVLCEGATAGVVGGLAGAALAAVLVVATAVVNGWTARVDPVLLAVAPVFGLAAAALASVYPAARAAAVQPATAVRSD</sequence>
<dbReference type="InterPro" id="IPR050250">
    <property type="entry name" value="Macrolide_Exporter_MacB"/>
</dbReference>
<keyword evidence="4 7" id="KW-1133">Transmembrane helix</keyword>
<dbReference type="Proteomes" id="UP000632740">
    <property type="component" value="Unassembled WGS sequence"/>
</dbReference>
<organism evidence="10 11">
    <name type="scientific">Cellulomonas chitinilytica</name>
    <dbReference type="NCBI Taxonomy" id="398759"/>
    <lineage>
        <taxon>Bacteria</taxon>
        <taxon>Bacillati</taxon>
        <taxon>Actinomycetota</taxon>
        <taxon>Actinomycetes</taxon>
        <taxon>Micrococcales</taxon>
        <taxon>Cellulomonadaceae</taxon>
        <taxon>Cellulomonas</taxon>
    </lineage>
</organism>
<comment type="caution">
    <text evidence="10">The sequence shown here is derived from an EMBL/GenBank/DDBJ whole genome shotgun (WGS) entry which is preliminary data.</text>
</comment>
<reference evidence="10" key="1">
    <citation type="submission" date="2021-01" db="EMBL/GenBank/DDBJ databases">
        <title>Whole genome shotgun sequence of Cellulomonas chitinilytica NBRC 110799.</title>
        <authorList>
            <person name="Komaki H."/>
            <person name="Tamura T."/>
        </authorList>
    </citation>
    <scope>NUCLEOTIDE SEQUENCE</scope>
    <source>
        <strain evidence="10">NBRC 110799</strain>
    </source>
</reference>
<dbReference type="AlphaFoldDB" id="A0A919NXZ9"/>
<evidence type="ECO:0000259" key="9">
    <source>
        <dbReference type="Pfam" id="PF12704"/>
    </source>
</evidence>
<gene>
    <name evidence="10" type="ORF">Cch01nite_04150</name>
</gene>
<feature type="transmembrane region" description="Helical" evidence="7">
    <location>
        <begin position="274"/>
        <end position="298"/>
    </location>
</feature>
<evidence type="ECO:0000313" key="10">
    <source>
        <dbReference type="EMBL" id="GIG19691.1"/>
    </source>
</evidence>
<proteinExistence type="inferred from homology"/>
<dbReference type="PANTHER" id="PTHR30572">
    <property type="entry name" value="MEMBRANE COMPONENT OF TRANSPORTER-RELATED"/>
    <property type="match status" value="1"/>
</dbReference>
<keyword evidence="5 7" id="KW-0472">Membrane</keyword>
<accession>A0A919NXZ9</accession>
<evidence type="ECO:0000256" key="6">
    <source>
        <dbReference type="ARBA" id="ARBA00038076"/>
    </source>
</evidence>
<evidence type="ECO:0000256" key="5">
    <source>
        <dbReference type="ARBA" id="ARBA00023136"/>
    </source>
</evidence>
<evidence type="ECO:0000313" key="11">
    <source>
        <dbReference type="Proteomes" id="UP000632740"/>
    </source>
</evidence>
<dbReference type="Pfam" id="PF12704">
    <property type="entry name" value="MacB_PCD"/>
    <property type="match status" value="1"/>
</dbReference>
<comment type="subcellular location">
    <subcellularLocation>
        <location evidence="1">Cell membrane</location>
        <topology evidence="1">Multi-pass membrane protein</topology>
    </subcellularLocation>
</comment>
<dbReference type="GO" id="GO:0022857">
    <property type="term" value="F:transmembrane transporter activity"/>
    <property type="evidence" value="ECO:0007669"/>
    <property type="project" value="TreeGrafter"/>
</dbReference>
<feature type="transmembrane region" description="Helical" evidence="7">
    <location>
        <begin position="21"/>
        <end position="41"/>
    </location>
</feature>
<dbReference type="InterPro" id="IPR003838">
    <property type="entry name" value="ABC3_permease_C"/>
</dbReference>
<feature type="domain" description="MacB-like periplasmic core" evidence="9">
    <location>
        <begin position="21"/>
        <end position="231"/>
    </location>
</feature>
<comment type="similarity">
    <text evidence="6">Belongs to the ABC-4 integral membrane protein family.</text>
</comment>
<dbReference type="PANTHER" id="PTHR30572:SF4">
    <property type="entry name" value="ABC TRANSPORTER PERMEASE YTRF"/>
    <property type="match status" value="1"/>
</dbReference>
<dbReference type="GO" id="GO:0005886">
    <property type="term" value="C:plasma membrane"/>
    <property type="evidence" value="ECO:0007669"/>
    <property type="project" value="UniProtKB-SubCell"/>
</dbReference>